<dbReference type="AlphaFoldDB" id="A0A9D1INE4"/>
<protein>
    <submittedName>
        <fullName evidence="1">Uncharacterized protein</fullName>
    </submittedName>
</protein>
<comment type="caution">
    <text evidence="1">The sequence shown here is derived from an EMBL/GenBank/DDBJ whole genome shotgun (WGS) entry which is preliminary data.</text>
</comment>
<gene>
    <name evidence="1" type="ORF">IAB68_06185</name>
</gene>
<proteinExistence type="predicted"/>
<evidence type="ECO:0000313" key="2">
    <source>
        <dbReference type="Proteomes" id="UP000824074"/>
    </source>
</evidence>
<sequence length="183" mass="21667">MEYLNIKKNNSALSFDVELIGPVIAKLISYKEKEKYDFYVAKYKANIYLSEDETEYDFISNVFNAYLINKSSNVFNSYEETYLNDDNINILSEDPNIIVLKLEHNGVFKDKDDYQKVSFYNNLINKNTMANLNKYSYVYDFINYITNYINESDKTNLDDKKLDELLDEYINKNISMKKIKKSI</sequence>
<reference evidence="1" key="2">
    <citation type="journal article" date="2021" name="PeerJ">
        <title>Extensive microbial diversity within the chicken gut microbiome revealed by metagenomics and culture.</title>
        <authorList>
            <person name="Gilroy R."/>
            <person name="Ravi A."/>
            <person name="Getino M."/>
            <person name="Pursley I."/>
            <person name="Horton D.L."/>
            <person name="Alikhan N.F."/>
            <person name="Baker D."/>
            <person name="Gharbi K."/>
            <person name="Hall N."/>
            <person name="Watson M."/>
            <person name="Adriaenssens E.M."/>
            <person name="Foster-Nyarko E."/>
            <person name="Jarju S."/>
            <person name="Secka A."/>
            <person name="Antonio M."/>
            <person name="Oren A."/>
            <person name="Chaudhuri R.R."/>
            <person name="La Ragione R."/>
            <person name="Hildebrand F."/>
            <person name="Pallen M.J."/>
        </authorList>
    </citation>
    <scope>NUCLEOTIDE SEQUENCE</scope>
    <source>
        <strain evidence="1">CHK193-30670</strain>
    </source>
</reference>
<dbReference type="EMBL" id="DVMT01000061">
    <property type="protein sequence ID" value="HIU40865.1"/>
    <property type="molecule type" value="Genomic_DNA"/>
</dbReference>
<reference evidence="1" key="1">
    <citation type="submission" date="2020-10" db="EMBL/GenBank/DDBJ databases">
        <authorList>
            <person name="Gilroy R."/>
        </authorList>
    </citation>
    <scope>NUCLEOTIDE SEQUENCE</scope>
    <source>
        <strain evidence="1">CHK193-30670</strain>
    </source>
</reference>
<name>A0A9D1INE4_9FIRM</name>
<organism evidence="1 2">
    <name type="scientific">Candidatus Aphodocola excrementigallinarum</name>
    <dbReference type="NCBI Taxonomy" id="2840670"/>
    <lineage>
        <taxon>Bacteria</taxon>
        <taxon>Bacillati</taxon>
        <taxon>Bacillota</taxon>
        <taxon>Bacilli</taxon>
        <taxon>Candidatus Aphodocola</taxon>
    </lineage>
</organism>
<accession>A0A9D1INE4</accession>
<evidence type="ECO:0000313" key="1">
    <source>
        <dbReference type="EMBL" id="HIU40865.1"/>
    </source>
</evidence>
<dbReference type="Proteomes" id="UP000824074">
    <property type="component" value="Unassembled WGS sequence"/>
</dbReference>